<evidence type="ECO:0008006" key="3">
    <source>
        <dbReference type="Google" id="ProtNLM"/>
    </source>
</evidence>
<dbReference type="Proteomes" id="UP001596972">
    <property type="component" value="Unassembled WGS sequence"/>
</dbReference>
<dbReference type="InterPro" id="IPR011044">
    <property type="entry name" value="Quino_amine_DH_bsu"/>
</dbReference>
<reference evidence="2" key="1">
    <citation type="journal article" date="2019" name="Int. J. Syst. Evol. Microbiol.">
        <title>The Global Catalogue of Microorganisms (GCM) 10K type strain sequencing project: providing services to taxonomists for standard genome sequencing and annotation.</title>
        <authorList>
            <consortium name="The Broad Institute Genomics Platform"/>
            <consortium name="The Broad Institute Genome Sequencing Center for Infectious Disease"/>
            <person name="Wu L."/>
            <person name="Ma J."/>
        </authorList>
    </citation>
    <scope>NUCLEOTIDE SEQUENCE [LARGE SCALE GENOMIC DNA]</scope>
    <source>
        <strain evidence="2">JCM 31202</strain>
    </source>
</reference>
<dbReference type="EMBL" id="JBHTJA010000020">
    <property type="protein sequence ID" value="MFD0901377.1"/>
    <property type="molecule type" value="Genomic_DNA"/>
</dbReference>
<sequence>MVGRAELLAQGSFGDVRAAGGAGRAATACAALIGDDGAIGLAWDLARGARVGEPLPGFPCDGEAWAFGVLPGPRGDSPVVAWAGGERVHVHDVRGGGEVVIDDADASFPDVVGLAVHRGRGAVVTVFDRRPHAEIVLWDARTGERLADFETWSGYRRPDHVLHATPESGALIALACAAERAEDADPGRSACVGVLDAELGRQVAELDCGPAREAPMVPWEGGVVLVVAEPGRIVVRSPDGEEVAAADAPEVAGAYADVAAARVDGRLLVAAGDFQKGAYTVRDVARPEPLGRVEVPGPVGGTALAADGTFLAATDAGLYRAHVSGLGT</sequence>
<proteinExistence type="predicted"/>
<evidence type="ECO:0000313" key="2">
    <source>
        <dbReference type="Proteomes" id="UP001596972"/>
    </source>
</evidence>
<name>A0ABW3EMJ3_9ACTN</name>
<protein>
    <recommendedName>
        <fullName evidence="3">WD40 repeat domain-containing protein</fullName>
    </recommendedName>
</protein>
<keyword evidence="2" id="KW-1185">Reference proteome</keyword>
<organism evidence="1 2">
    <name type="scientific">Actinomadura sediminis</name>
    <dbReference type="NCBI Taxonomy" id="1038904"/>
    <lineage>
        <taxon>Bacteria</taxon>
        <taxon>Bacillati</taxon>
        <taxon>Actinomycetota</taxon>
        <taxon>Actinomycetes</taxon>
        <taxon>Streptosporangiales</taxon>
        <taxon>Thermomonosporaceae</taxon>
        <taxon>Actinomadura</taxon>
    </lineage>
</organism>
<dbReference type="SUPFAM" id="SSF50969">
    <property type="entry name" value="YVTN repeat-like/Quinoprotein amine dehydrogenase"/>
    <property type="match status" value="1"/>
</dbReference>
<gene>
    <name evidence="1" type="ORF">ACFQ11_13335</name>
</gene>
<dbReference type="RefSeq" id="WP_378298596.1">
    <property type="nucleotide sequence ID" value="NZ_JBHTJA010000020.1"/>
</dbReference>
<comment type="caution">
    <text evidence="1">The sequence shown here is derived from an EMBL/GenBank/DDBJ whole genome shotgun (WGS) entry which is preliminary data.</text>
</comment>
<evidence type="ECO:0000313" key="1">
    <source>
        <dbReference type="EMBL" id="MFD0901377.1"/>
    </source>
</evidence>
<accession>A0ABW3EMJ3</accession>